<reference evidence="1 2" key="1">
    <citation type="journal article" date="2024" name="BMC Biol.">
        <title>Comparative genomics of Ascetosporea gives new insight into the evolutionary basis for animal parasitism in Rhizaria.</title>
        <authorList>
            <person name="Hiltunen Thoren M."/>
            <person name="Onut-Brannstrom I."/>
            <person name="Alfjorden A."/>
            <person name="Peckova H."/>
            <person name="Swords F."/>
            <person name="Hooper C."/>
            <person name="Holzer A.S."/>
            <person name="Bass D."/>
            <person name="Burki F."/>
        </authorList>
    </citation>
    <scope>NUCLEOTIDE SEQUENCE [LARGE SCALE GENOMIC DNA]</scope>
    <source>
        <strain evidence="1">20-A016</strain>
    </source>
</reference>
<evidence type="ECO:0000313" key="2">
    <source>
        <dbReference type="Proteomes" id="UP001439008"/>
    </source>
</evidence>
<dbReference type="EMBL" id="JBDODL010000975">
    <property type="protein sequence ID" value="MES1920953.1"/>
    <property type="molecule type" value="Genomic_DNA"/>
</dbReference>
<keyword evidence="2" id="KW-1185">Reference proteome</keyword>
<gene>
    <name evidence="1" type="ORF">MHBO_002554</name>
</gene>
<evidence type="ECO:0000313" key="1">
    <source>
        <dbReference type="EMBL" id="MES1920953.1"/>
    </source>
</evidence>
<name>A0ABV2AMQ6_9EUKA</name>
<proteinExistence type="predicted"/>
<organism evidence="1 2">
    <name type="scientific">Bonamia ostreae</name>
    <dbReference type="NCBI Taxonomy" id="126728"/>
    <lineage>
        <taxon>Eukaryota</taxon>
        <taxon>Sar</taxon>
        <taxon>Rhizaria</taxon>
        <taxon>Endomyxa</taxon>
        <taxon>Ascetosporea</taxon>
        <taxon>Haplosporida</taxon>
        <taxon>Bonamia</taxon>
    </lineage>
</organism>
<protein>
    <submittedName>
        <fullName evidence="1">Uncharacterized protein</fullName>
    </submittedName>
</protein>
<comment type="caution">
    <text evidence="1">The sequence shown here is derived from an EMBL/GenBank/DDBJ whole genome shotgun (WGS) entry which is preliminary data.</text>
</comment>
<accession>A0ABV2AMQ6</accession>
<sequence>MTEEFLFLVVNLRVVVELKDPELVGEFLQCLRIFNVPENSNLIKLGVNYLIGSVKRGKRFRKGGWVNTTNFYTKYHAAYCAIVGLADDKLFQFVKMIGKNSEWDFILND</sequence>
<dbReference type="Proteomes" id="UP001439008">
    <property type="component" value="Unassembled WGS sequence"/>
</dbReference>